<evidence type="ECO:0000313" key="1">
    <source>
        <dbReference type="EnsemblPlants" id="AVESA.00010b.r2.2AG0260140.2.CDS"/>
    </source>
</evidence>
<keyword evidence="2" id="KW-1185">Reference proteome</keyword>
<reference evidence="1" key="1">
    <citation type="submission" date="2021-05" db="EMBL/GenBank/DDBJ databases">
        <authorList>
            <person name="Scholz U."/>
            <person name="Mascher M."/>
            <person name="Fiebig A."/>
        </authorList>
    </citation>
    <scope>NUCLEOTIDE SEQUENCE [LARGE SCALE GENOMIC DNA]</scope>
</reference>
<dbReference type="EnsemblPlants" id="AVESA.00010b.r2.2AG0260140.2">
    <property type="protein sequence ID" value="AVESA.00010b.r2.2AG0260140.2.CDS"/>
    <property type="gene ID" value="AVESA.00010b.r2.2AG0260140"/>
</dbReference>
<reference evidence="1" key="2">
    <citation type="submission" date="2025-09" db="UniProtKB">
        <authorList>
            <consortium name="EnsemblPlants"/>
        </authorList>
    </citation>
    <scope>IDENTIFICATION</scope>
</reference>
<dbReference type="Proteomes" id="UP001732700">
    <property type="component" value="Chromosome 2A"/>
</dbReference>
<organism evidence="1 2">
    <name type="scientific">Avena sativa</name>
    <name type="common">Oat</name>
    <dbReference type="NCBI Taxonomy" id="4498"/>
    <lineage>
        <taxon>Eukaryota</taxon>
        <taxon>Viridiplantae</taxon>
        <taxon>Streptophyta</taxon>
        <taxon>Embryophyta</taxon>
        <taxon>Tracheophyta</taxon>
        <taxon>Spermatophyta</taxon>
        <taxon>Magnoliopsida</taxon>
        <taxon>Liliopsida</taxon>
        <taxon>Poales</taxon>
        <taxon>Poaceae</taxon>
        <taxon>BOP clade</taxon>
        <taxon>Pooideae</taxon>
        <taxon>Poodae</taxon>
        <taxon>Poeae</taxon>
        <taxon>Poeae Chloroplast Group 1 (Aveneae type)</taxon>
        <taxon>Aveninae</taxon>
        <taxon>Avena</taxon>
    </lineage>
</organism>
<evidence type="ECO:0000313" key="2">
    <source>
        <dbReference type="Proteomes" id="UP001732700"/>
    </source>
</evidence>
<protein>
    <submittedName>
        <fullName evidence="1">Uncharacterized protein</fullName>
    </submittedName>
</protein>
<name>A0ACD5UI94_AVESA</name>
<proteinExistence type="predicted"/>
<accession>A0ACD5UI94</accession>
<sequence>MVRSKVSTDLHILPTDTLRDILSRLSLKEAVRMCVLSREWRRLRICHPDLVFTEDALFGMYTTWNTNLVPVAAEFITRVDSVLRPLWSTSTTTTATVDKFVVRFGLGRHHAHHIDRWVAFSVVSMAKHIGLDLTGWNDPQDDDKYVVPLCELSGPEGSCVNSLDMASVSLKLPLSFSGITNLKKLSLRMVSITANDLQSLLLSCALLESLSLEHCPLSSFSICHELCQLQYLRVHECGAGIIQLQAPNLTTFEFNDTLTKIVLNESVKLSEAAFVFKDSWYKCRCDEFDYIVNVLPTVVPYVHTLFLNLVVDYKFYRHRFSKTHATFINLRHLNLNIDNIVNPRNTTRWVTGLVDLLKVAPLLQELELHIDRDKSNILARTVVKAVPGPLHHHLRSVHITGFCDFVGIA</sequence>